<dbReference type="Proteomes" id="UP000016801">
    <property type="component" value="Unassembled WGS sequence"/>
</dbReference>
<gene>
    <name evidence="1" type="ORF">CPUR_05873</name>
</gene>
<protein>
    <submittedName>
        <fullName evidence="1">Uncharacterized protein</fullName>
    </submittedName>
</protein>
<evidence type="ECO:0000313" key="1">
    <source>
        <dbReference type="EMBL" id="CCE32015.1"/>
    </source>
</evidence>
<accession>M1W8Q7</accession>
<dbReference type="HOGENOM" id="CLU_3419391_0_0_1"/>
<comment type="caution">
    <text evidence="1">The sequence shown here is derived from an EMBL/GenBank/DDBJ whole genome shotgun (WGS) entry which is preliminary data.</text>
</comment>
<evidence type="ECO:0000313" key="2">
    <source>
        <dbReference type="Proteomes" id="UP000016801"/>
    </source>
</evidence>
<dbReference type="AlphaFoldDB" id="M1W8Q7"/>
<proteinExistence type="predicted"/>
<organism evidence="1 2">
    <name type="scientific">Claviceps purpurea (strain 20.1)</name>
    <name type="common">Ergot fungus</name>
    <name type="synonym">Sphacelia segetum</name>
    <dbReference type="NCBI Taxonomy" id="1111077"/>
    <lineage>
        <taxon>Eukaryota</taxon>
        <taxon>Fungi</taxon>
        <taxon>Dikarya</taxon>
        <taxon>Ascomycota</taxon>
        <taxon>Pezizomycotina</taxon>
        <taxon>Sordariomycetes</taxon>
        <taxon>Hypocreomycetidae</taxon>
        <taxon>Hypocreales</taxon>
        <taxon>Clavicipitaceae</taxon>
        <taxon>Claviceps</taxon>
    </lineage>
</organism>
<reference evidence="1 2" key="1">
    <citation type="journal article" date="2013" name="PLoS Genet.">
        <title>Plant-symbiotic fungi as chemical engineers: Multi-genome analysis of the Clavicipitaceae reveals dynamics of alkaloid loci.</title>
        <authorList>
            <person name="Schardl C.L."/>
            <person name="Young C.A."/>
            <person name="Hesse U."/>
            <person name="Amyotte S.G."/>
            <person name="Andreeva K."/>
            <person name="Calie P.J."/>
            <person name="Fleetwood D.J."/>
            <person name="Haws D.C."/>
            <person name="Moore N."/>
            <person name="Oeser B."/>
            <person name="Panaccione D.G."/>
            <person name="Schweri K.K."/>
            <person name="Voisey C.R."/>
            <person name="Farman M.L."/>
            <person name="Jaromczyk J.W."/>
            <person name="Roe B.A."/>
            <person name="O'Sullivan D.M."/>
            <person name="Scott B."/>
            <person name="Tudzynski P."/>
            <person name="An Z."/>
            <person name="Arnaoudova E.G."/>
            <person name="Bullock C.T."/>
            <person name="Charlton N.D."/>
            <person name="Chen L."/>
            <person name="Cox M."/>
            <person name="Dinkins R.D."/>
            <person name="Florea S."/>
            <person name="Glenn A.E."/>
            <person name="Gordon A."/>
            <person name="Gueldener U."/>
            <person name="Harris D.R."/>
            <person name="Hollin W."/>
            <person name="Jaromczyk J."/>
            <person name="Johnson R.D."/>
            <person name="Khan A.K."/>
            <person name="Leistner E."/>
            <person name="Leuchtmann A."/>
            <person name="Li C."/>
            <person name="Liu J."/>
            <person name="Liu J."/>
            <person name="Liu M."/>
            <person name="Mace W."/>
            <person name="Machado C."/>
            <person name="Nagabhyru P."/>
            <person name="Pan J."/>
            <person name="Schmid J."/>
            <person name="Sugawara K."/>
            <person name="Steiner U."/>
            <person name="Takach J.E."/>
            <person name="Tanaka E."/>
            <person name="Webb J.S."/>
            <person name="Wilson E.V."/>
            <person name="Wiseman J.L."/>
            <person name="Yoshida R."/>
            <person name="Zeng Z."/>
        </authorList>
    </citation>
    <scope>NUCLEOTIDE SEQUENCE [LARGE SCALE GENOMIC DNA]</scope>
    <source>
        <strain evidence="1 2">20.1</strain>
    </source>
</reference>
<sequence>MPKRTHVASAQQLYTAGSLNSSDGC</sequence>
<name>M1W8Q7_CLAP2</name>
<dbReference type="EMBL" id="CAGA01000037">
    <property type="protein sequence ID" value="CCE32015.1"/>
    <property type="molecule type" value="Genomic_DNA"/>
</dbReference>
<keyword evidence="2" id="KW-1185">Reference proteome</keyword>
<dbReference type="VEuPathDB" id="FungiDB:CPUR_05873"/>